<organism evidence="13">
    <name type="scientific">Oikopleura dioica</name>
    <name type="common">Tunicate</name>
    <dbReference type="NCBI Taxonomy" id="34765"/>
    <lineage>
        <taxon>Eukaryota</taxon>
        <taxon>Metazoa</taxon>
        <taxon>Chordata</taxon>
        <taxon>Tunicata</taxon>
        <taxon>Appendicularia</taxon>
        <taxon>Copelata</taxon>
        <taxon>Oikopleuridae</taxon>
        <taxon>Oikopleura</taxon>
    </lineage>
</organism>
<evidence type="ECO:0000256" key="8">
    <source>
        <dbReference type="ARBA" id="ARBA00023306"/>
    </source>
</evidence>
<dbReference type="AlphaFoldDB" id="J9JF51"/>
<sequence>MENRNSSKVGRYEKLEKIGEGTYGTVFRGRDRDGSEVALKRIKLDDDEEGVPSSALREICLLRELRHKNVVRLLDVLHTDKKLTLVFEYCSVDLKRYFEIKGKLHAPEVSALFYQLLKGLSYCHAKSVLHRDLKPQNLLIHEGVLKLADFGLARAVGLPVRQYSNEVVTLWYRPPDVLLGARVYTFTVDSWSAGCIFAEIANSGTPLFPGQDIEDQLRIIFRLIGTPNDNEWPTMRRLPDYRPFPRFPAETNWSEQVPTLSETGIDLLKKMLMPNPQSRLTADQALMHQYFTMLNGNSRTLL</sequence>
<reference evidence="13" key="1">
    <citation type="submission" date="2012-02" db="EMBL/GenBank/DDBJ databases">
        <title>Expansion of cyclin B, D and CDK1 repertoires in a chordate, Oikopleura, that extensively endoreduplicates.</title>
        <authorList>
            <person name="Campsteijn C."/>
            <person name="Ovrebo J.I."/>
            <person name="Karlsen B.O."/>
            <person name="Thompson E.M."/>
        </authorList>
    </citation>
    <scope>NUCLEOTIDE SEQUENCE</scope>
</reference>
<dbReference type="SMART" id="SM00220">
    <property type="entry name" value="S_TKc"/>
    <property type="match status" value="1"/>
</dbReference>
<dbReference type="PANTHER" id="PTHR24056">
    <property type="entry name" value="CELL DIVISION PROTEIN KINASE"/>
    <property type="match status" value="1"/>
</dbReference>
<evidence type="ECO:0000256" key="11">
    <source>
        <dbReference type="RuleBase" id="RU000304"/>
    </source>
</evidence>
<dbReference type="InterPro" id="IPR000719">
    <property type="entry name" value="Prot_kinase_dom"/>
</dbReference>
<dbReference type="Gene3D" id="3.30.200.20">
    <property type="entry name" value="Phosphorylase Kinase, domain 1"/>
    <property type="match status" value="1"/>
</dbReference>
<proteinExistence type="inferred from homology"/>
<keyword evidence="7 10" id="KW-0067">ATP-binding</keyword>
<dbReference type="FunFam" id="1.10.510.10:FF:000611">
    <property type="entry name" value="CMGC family protein kinase"/>
    <property type="match status" value="1"/>
</dbReference>
<comment type="similarity">
    <text evidence="1">Belongs to the protein kinase superfamily. CMGC Ser/Thr protein kinase family. CDC2/CDKX subfamily.</text>
</comment>
<protein>
    <recommendedName>
        <fullName evidence="9">Cell division protein kinase 5</fullName>
    </recommendedName>
</protein>
<evidence type="ECO:0000256" key="5">
    <source>
        <dbReference type="ARBA" id="ARBA00022741"/>
    </source>
</evidence>
<dbReference type="Gene3D" id="1.10.510.10">
    <property type="entry name" value="Transferase(Phosphotransferase) domain 1"/>
    <property type="match status" value="1"/>
</dbReference>
<dbReference type="EMBL" id="FR823315">
    <property type="protein sequence ID" value="CBZ42094.1"/>
    <property type="molecule type" value="Genomic_DNA"/>
</dbReference>
<name>J9JF51_OIKDI</name>
<dbReference type="GO" id="GO:0005634">
    <property type="term" value="C:nucleus"/>
    <property type="evidence" value="ECO:0007669"/>
    <property type="project" value="TreeGrafter"/>
</dbReference>
<dbReference type="FunFam" id="3.30.200.20:FF:000144">
    <property type="entry name" value="Cyclin-dependent kinase 5"/>
    <property type="match status" value="1"/>
</dbReference>
<dbReference type="PROSITE" id="PS50011">
    <property type="entry name" value="PROTEIN_KINASE_DOM"/>
    <property type="match status" value="1"/>
</dbReference>
<dbReference type="PANTHER" id="PTHR24056:SF46">
    <property type="entry name" value="CYCLIN-DEPENDENT KINASE 5"/>
    <property type="match status" value="1"/>
</dbReference>
<dbReference type="SUPFAM" id="SSF56112">
    <property type="entry name" value="Protein kinase-like (PK-like)"/>
    <property type="match status" value="1"/>
</dbReference>
<keyword evidence="5 10" id="KW-0547">Nucleotide-binding</keyword>
<dbReference type="PROSITE" id="PS00108">
    <property type="entry name" value="PROTEIN_KINASE_ST"/>
    <property type="match status" value="1"/>
</dbReference>
<dbReference type="GO" id="GO:0004693">
    <property type="term" value="F:cyclin-dependent protein serine/threonine kinase activity"/>
    <property type="evidence" value="ECO:0007669"/>
    <property type="project" value="TreeGrafter"/>
</dbReference>
<keyword evidence="6" id="KW-0418">Kinase</keyword>
<dbReference type="InterPro" id="IPR050108">
    <property type="entry name" value="CDK"/>
</dbReference>
<evidence type="ECO:0000256" key="3">
    <source>
        <dbReference type="ARBA" id="ARBA00022618"/>
    </source>
</evidence>
<dbReference type="GO" id="GO:0051301">
    <property type="term" value="P:cell division"/>
    <property type="evidence" value="ECO:0007669"/>
    <property type="project" value="UniProtKB-KW"/>
</dbReference>
<evidence type="ECO:0000256" key="1">
    <source>
        <dbReference type="ARBA" id="ARBA00006485"/>
    </source>
</evidence>
<dbReference type="Pfam" id="PF00069">
    <property type="entry name" value="Pkinase"/>
    <property type="match status" value="1"/>
</dbReference>
<evidence type="ECO:0000256" key="7">
    <source>
        <dbReference type="ARBA" id="ARBA00022840"/>
    </source>
</evidence>
<evidence type="ECO:0000256" key="9">
    <source>
        <dbReference type="ARBA" id="ARBA00041295"/>
    </source>
</evidence>
<evidence type="ECO:0000256" key="6">
    <source>
        <dbReference type="ARBA" id="ARBA00022777"/>
    </source>
</evidence>
<evidence type="ECO:0000313" key="13">
    <source>
        <dbReference type="EMBL" id="CBZ42094.1"/>
    </source>
</evidence>
<gene>
    <name evidence="13" type="primary">cdk5</name>
</gene>
<dbReference type="PROSITE" id="PS00107">
    <property type="entry name" value="PROTEIN_KINASE_ATP"/>
    <property type="match status" value="1"/>
</dbReference>
<evidence type="ECO:0000256" key="2">
    <source>
        <dbReference type="ARBA" id="ARBA00022527"/>
    </source>
</evidence>
<keyword evidence="2 11" id="KW-0723">Serine/threonine-protein kinase</keyword>
<feature type="domain" description="Protein kinase" evidence="12">
    <location>
        <begin position="12"/>
        <end position="291"/>
    </location>
</feature>
<dbReference type="InterPro" id="IPR017441">
    <property type="entry name" value="Protein_kinase_ATP_BS"/>
</dbReference>
<evidence type="ECO:0000256" key="4">
    <source>
        <dbReference type="ARBA" id="ARBA00022679"/>
    </source>
</evidence>
<feature type="binding site" evidence="10">
    <location>
        <position position="40"/>
    </location>
    <ligand>
        <name>ATP</name>
        <dbReference type="ChEBI" id="CHEBI:30616"/>
    </ligand>
</feature>
<keyword evidence="8" id="KW-0131">Cell cycle</keyword>
<keyword evidence="3" id="KW-0132">Cell division</keyword>
<dbReference type="GO" id="GO:0005737">
    <property type="term" value="C:cytoplasm"/>
    <property type="evidence" value="ECO:0007669"/>
    <property type="project" value="TreeGrafter"/>
</dbReference>
<accession>J9JF51</accession>
<dbReference type="GO" id="GO:0005524">
    <property type="term" value="F:ATP binding"/>
    <property type="evidence" value="ECO:0007669"/>
    <property type="project" value="UniProtKB-UniRule"/>
</dbReference>
<dbReference type="InterPro" id="IPR008271">
    <property type="entry name" value="Ser/Thr_kinase_AS"/>
</dbReference>
<keyword evidence="4" id="KW-0808">Transferase</keyword>
<evidence type="ECO:0000256" key="10">
    <source>
        <dbReference type="PROSITE-ProRule" id="PRU10141"/>
    </source>
</evidence>
<evidence type="ECO:0000259" key="12">
    <source>
        <dbReference type="PROSITE" id="PS50011"/>
    </source>
</evidence>
<dbReference type="InterPro" id="IPR011009">
    <property type="entry name" value="Kinase-like_dom_sf"/>
</dbReference>